<accession>A0A2V1EAU6</accession>
<gene>
    <name evidence="1" type="ORF">DM02DRAFT_408103</name>
</gene>
<sequence>MFLFPKRYIQLACFCSRHSACADQTRKLHEIICHEWFDINFYQISLLTVKTMAAWLYMPVLRLSAAIKISKNHVHENICGKRNFKI</sequence>
<name>A0A2V1EAU6_9PLEO</name>
<dbReference type="Proteomes" id="UP000244855">
    <property type="component" value="Unassembled WGS sequence"/>
</dbReference>
<organism evidence="1 2">
    <name type="scientific">Periconia macrospinosa</name>
    <dbReference type="NCBI Taxonomy" id="97972"/>
    <lineage>
        <taxon>Eukaryota</taxon>
        <taxon>Fungi</taxon>
        <taxon>Dikarya</taxon>
        <taxon>Ascomycota</taxon>
        <taxon>Pezizomycotina</taxon>
        <taxon>Dothideomycetes</taxon>
        <taxon>Pleosporomycetidae</taxon>
        <taxon>Pleosporales</taxon>
        <taxon>Massarineae</taxon>
        <taxon>Periconiaceae</taxon>
        <taxon>Periconia</taxon>
    </lineage>
</organism>
<protein>
    <submittedName>
        <fullName evidence="1">Uncharacterized protein</fullName>
    </submittedName>
</protein>
<reference evidence="1 2" key="1">
    <citation type="journal article" date="2018" name="Sci. Rep.">
        <title>Comparative genomics provides insights into the lifestyle and reveals functional heterogeneity of dark septate endophytic fungi.</title>
        <authorList>
            <person name="Knapp D.G."/>
            <person name="Nemeth J.B."/>
            <person name="Barry K."/>
            <person name="Hainaut M."/>
            <person name="Henrissat B."/>
            <person name="Johnson J."/>
            <person name="Kuo A."/>
            <person name="Lim J.H.P."/>
            <person name="Lipzen A."/>
            <person name="Nolan M."/>
            <person name="Ohm R.A."/>
            <person name="Tamas L."/>
            <person name="Grigoriev I.V."/>
            <person name="Spatafora J.W."/>
            <person name="Nagy L.G."/>
            <person name="Kovacs G.M."/>
        </authorList>
    </citation>
    <scope>NUCLEOTIDE SEQUENCE [LARGE SCALE GENOMIC DNA]</scope>
    <source>
        <strain evidence="1 2">DSE2036</strain>
    </source>
</reference>
<keyword evidence="2" id="KW-1185">Reference proteome</keyword>
<proteinExistence type="predicted"/>
<evidence type="ECO:0000313" key="2">
    <source>
        <dbReference type="Proteomes" id="UP000244855"/>
    </source>
</evidence>
<dbReference type="AlphaFoldDB" id="A0A2V1EAU6"/>
<dbReference type="EMBL" id="KZ805307">
    <property type="protein sequence ID" value="PVI06774.1"/>
    <property type="molecule type" value="Genomic_DNA"/>
</dbReference>
<evidence type="ECO:0000313" key="1">
    <source>
        <dbReference type="EMBL" id="PVI06774.1"/>
    </source>
</evidence>